<dbReference type="Pfam" id="PF04773">
    <property type="entry name" value="FecR"/>
    <property type="match status" value="1"/>
</dbReference>
<dbReference type="Gene3D" id="3.55.50.30">
    <property type="match status" value="1"/>
</dbReference>
<evidence type="ECO:0000313" key="4">
    <source>
        <dbReference type="EMBL" id="MDF0717141.1"/>
    </source>
</evidence>
<dbReference type="PANTHER" id="PTHR30273">
    <property type="entry name" value="PERIPLASMIC SIGNAL SENSOR AND SIGMA FACTOR ACTIVATOR FECR-RELATED"/>
    <property type="match status" value="1"/>
</dbReference>
<dbReference type="RefSeq" id="WP_275616298.1">
    <property type="nucleotide sequence ID" value="NZ_JARFVB010000008.1"/>
</dbReference>
<organism evidence="4 5">
    <name type="scientific">Flagellimonas yonaguniensis</name>
    <dbReference type="NCBI Taxonomy" id="3031325"/>
    <lineage>
        <taxon>Bacteria</taxon>
        <taxon>Pseudomonadati</taxon>
        <taxon>Bacteroidota</taxon>
        <taxon>Flavobacteriia</taxon>
        <taxon>Flavobacteriales</taxon>
        <taxon>Flavobacteriaceae</taxon>
        <taxon>Flagellimonas</taxon>
    </lineage>
</organism>
<dbReference type="Proteomes" id="UP001221366">
    <property type="component" value="Unassembled WGS sequence"/>
</dbReference>
<keyword evidence="1" id="KW-1133">Transmembrane helix</keyword>
<dbReference type="InterPro" id="IPR012373">
    <property type="entry name" value="Ferrdict_sens_TM"/>
</dbReference>
<feature type="transmembrane region" description="Helical" evidence="1">
    <location>
        <begin position="102"/>
        <end position="121"/>
    </location>
</feature>
<dbReference type="PANTHER" id="PTHR30273:SF2">
    <property type="entry name" value="PROTEIN FECR"/>
    <property type="match status" value="1"/>
</dbReference>
<keyword evidence="5" id="KW-1185">Reference proteome</keyword>
<gene>
    <name evidence="4" type="ORF">PY092_13340</name>
</gene>
<proteinExistence type="predicted"/>
<evidence type="ECO:0000256" key="1">
    <source>
        <dbReference type="SAM" id="Phobius"/>
    </source>
</evidence>
<dbReference type="InterPro" id="IPR006860">
    <property type="entry name" value="FecR"/>
</dbReference>
<dbReference type="Pfam" id="PF16344">
    <property type="entry name" value="FecR_C"/>
    <property type="match status" value="1"/>
</dbReference>
<dbReference type="InterPro" id="IPR032508">
    <property type="entry name" value="FecR_C"/>
</dbReference>
<dbReference type="EMBL" id="JARFVB010000008">
    <property type="protein sequence ID" value="MDF0717141.1"/>
    <property type="molecule type" value="Genomic_DNA"/>
</dbReference>
<sequence>MQHSNITIDNLLNNDSFIAWVVSDREQHSDYWNGIKEELPKDVAEILDKAASIIEKIKILYVDSDENHITSDFIQQQYIKLLEARNTKTISPETKVFKIRTVLKYAAILVLLLSISGIYYYSEKMDGAFENHLISTTYNSKDILIETPDHKFFVIDDSTKNNWLTDNGIFVSVTNEQIKFVASDDAKGSSDEPFKVYTPNDKRYHVILTDGTNIELNGNSILTFGLSEESNKRNVALIGEAFFDVARNEHAPFTVQSSDLSVKVLGTEFNISNYPENGYTSTTLIEGSVEVSNASNKSVVIKPGNQARSYKGSENIEVKNVDVQEVVAWTSGRMIFNDEKFVDLIPKLNRWYGINFILSDEELSNVRFTGTLKKENDLTHFLQMLKYTEGINYEISNNEVKLFINQ</sequence>
<evidence type="ECO:0000259" key="3">
    <source>
        <dbReference type="Pfam" id="PF16344"/>
    </source>
</evidence>
<accession>A0ABT5Y1C6</accession>
<evidence type="ECO:0000313" key="5">
    <source>
        <dbReference type="Proteomes" id="UP001221366"/>
    </source>
</evidence>
<feature type="domain" description="FecR protein" evidence="2">
    <location>
        <begin position="196"/>
        <end position="290"/>
    </location>
</feature>
<evidence type="ECO:0000259" key="2">
    <source>
        <dbReference type="Pfam" id="PF04773"/>
    </source>
</evidence>
<keyword evidence="1" id="KW-0472">Membrane</keyword>
<comment type="caution">
    <text evidence="4">The sequence shown here is derived from an EMBL/GenBank/DDBJ whole genome shotgun (WGS) entry which is preliminary data.</text>
</comment>
<protein>
    <submittedName>
        <fullName evidence="4">DUF4974 domain-containing protein</fullName>
    </submittedName>
</protein>
<name>A0ABT5Y1C6_9FLAO</name>
<reference evidence="4 5" key="1">
    <citation type="submission" date="2023-03" db="EMBL/GenBank/DDBJ databases">
        <title>Muricauda XX sp. nov. and Muricauda XXX sp. nov., two novel species isolated from Okinawa Trough.</title>
        <authorList>
            <person name="Cao W."/>
            <person name="Deng X."/>
        </authorList>
    </citation>
    <scope>NUCLEOTIDE SEQUENCE [LARGE SCALE GENOMIC DNA]</scope>
    <source>
        <strain evidence="4 5">334s03</strain>
    </source>
</reference>
<keyword evidence="1" id="KW-0812">Transmembrane</keyword>
<feature type="domain" description="Protein FecR C-terminal" evidence="3">
    <location>
        <begin position="333"/>
        <end position="401"/>
    </location>
</feature>
<dbReference type="Gene3D" id="2.60.120.1440">
    <property type="match status" value="1"/>
</dbReference>